<feature type="region of interest" description="Disordered" evidence="6">
    <location>
        <begin position="1"/>
        <end position="29"/>
    </location>
</feature>
<reference evidence="8 9" key="2">
    <citation type="submission" date="2018-11" db="EMBL/GenBank/DDBJ databases">
        <authorList>
            <consortium name="Pathogen Informatics"/>
        </authorList>
    </citation>
    <scope>NUCLEOTIDE SEQUENCE [LARGE SCALE GENOMIC DNA]</scope>
</reference>
<evidence type="ECO:0000256" key="1">
    <source>
        <dbReference type="ARBA" id="ARBA00022723"/>
    </source>
</evidence>
<feature type="domain" description="LIM zinc-binding" evidence="7">
    <location>
        <begin position="837"/>
        <end position="898"/>
    </location>
</feature>
<name>A0A0N4SXM4_BRUPA</name>
<dbReference type="Pfam" id="PF00412">
    <property type="entry name" value="LIM"/>
    <property type="match status" value="2"/>
</dbReference>
<evidence type="ECO:0000256" key="2">
    <source>
        <dbReference type="ARBA" id="ARBA00022833"/>
    </source>
</evidence>
<accession>A0A0N4SXM4</accession>
<sequence>MEEDPYAVSSDTDTESLKGPPPKISIEGRSIADISSLKAALRETKEALKDEKRLEELNQLKKKFELEKIKKDFIEGKTKNELENEAKPVDEEREQLAAVTKEKYLKFRNKFENLPEVMKEDLDERLKTMEKELKGVGKENLENIKDTFENPQEGNKNEREQIVIERSEADKRRVMRTFAQVDPTTDDLPKECAVCSKIVYPVERIFVKKRNYHIPCFKCVKCGKKLTSTNYNIHEDQLMCKIHYLEIFHPEIAKAMDPTTTEVDEKMEDEEEDEEYAISSKPKQLGDDVIKCGAKLDDLFTIGSLKARKGDWENSAKETETMHIEKKNIVEEIISGKVKANLEKFVMRAANDEDEKEEDDEDGRDPNIVREDKKHRREKLNFERIGDIKNKWKKGSMQTVDVKEIKNDLKELQNYPGVKERFQEMTETEQKVAKQWDCSELNTSGMADARKSFLEGSAFQSGPIEKTTVKLEDLEFKKLQHFKERFERGEGNTQIQKVEINTHVGDLSGIKSAFEKGEDSLEMTLEERAELKKKQIEEEFLRYKLVRRAAVEREAVNEVSDNVGIEAGAEIQVETIRNRFEKGDYSSKNEHEGRQLDVEIKMAGKARQKFQQIDAEGVQTFAPGNQQRKQVSKWNKKESTIPEPVNKKVVEDEGLESVTENEKDEDTYDVKNLMQKFINIGKEEETKLKYERPSDLDEIKIAARNLKEQFEKAGTEFENGTAEEKRRQLEEEFERLRREKEEAAAIREETPDREKFVEKEEIHVVADHASKMTAKWEKIQKKEARKAEKSRMPSKNATQTVSLIIFTQMHTLFLFFTITSADIAGVSIWNARVASYPLCNCCGKAVYLAESLQCFSQIYHLRCFRCKQCGLHLRVENCQRSTDGSIFCETHFRRLFVTQSSYVFRHNQQFVITN</sequence>
<evidence type="ECO:0000259" key="7">
    <source>
        <dbReference type="PROSITE" id="PS50023"/>
    </source>
</evidence>
<dbReference type="PANTHER" id="PTHR24206">
    <property type="entry name" value="OS06G0237300 PROTEIN"/>
    <property type="match status" value="1"/>
</dbReference>
<dbReference type="PROSITE" id="PS00478">
    <property type="entry name" value="LIM_DOMAIN_1"/>
    <property type="match status" value="2"/>
</dbReference>
<dbReference type="SUPFAM" id="SSF57716">
    <property type="entry name" value="Glucocorticoid receptor-like (DNA-binding domain)"/>
    <property type="match status" value="2"/>
</dbReference>
<dbReference type="WBParaSite" id="BPAG_0000043601-mRNA-1">
    <property type="protein sequence ID" value="BPAG_0000043601-mRNA-1"/>
    <property type="gene ID" value="BPAG_0000043601"/>
</dbReference>
<dbReference type="InterPro" id="IPR001781">
    <property type="entry name" value="Znf_LIM"/>
</dbReference>
<proteinExistence type="predicted"/>
<dbReference type="GO" id="GO:0046872">
    <property type="term" value="F:metal ion binding"/>
    <property type="evidence" value="ECO:0007669"/>
    <property type="project" value="UniProtKB-KW"/>
</dbReference>
<feature type="region of interest" description="Disordered" evidence="6">
    <location>
        <begin position="351"/>
        <end position="376"/>
    </location>
</feature>
<gene>
    <name evidence="8" type="ORF">BPAG_LOCUS437</name>
</gene>
<evidence type="ECO:0000256" key="3">
    <source>
        <dbReference type="ARBA" id="ARBA00023038"/>
    </source>
</evidence>
<dbReference type="AlphaFoldDB" id="A0A0N4SXM4"/>
<dbReference type="STRING" id="6280.A0A0N4SXM4"/>
<feature type="coiled-coil region" evidence="5">
    <location>
        <begin position="31"/>
        <end position="67"/>
    </location>
</feature>
<dbReference type="CDD" id="cd09358">
    <property type="entry name" value="LIM_Mical_like"/>
    <property type="match status" value="1"/>
</dbReference>
<feature type="domain" description="LIM zinc-binding" evidence="7">
    <location>
        <begin position="190"/>
        <end position="250"/>
    </location>
</feature>
<dbReference type="SMART" id="SM00132">
    <property type="entry name" value="LIM"/>
    <property type="match status" value="2"/>
</dbReference>
<protein>
    <submittedName>
        <fullName evidence="10">LIM zinc-binding domain-containing protein</fullName>
    </submittedName>
</protein>
<dbReference type="Gene3D" id="2.10.110.10">
    <property type="entry name" value="Cysteine Rich Protein"/>
    <property type="match status" value="2"/>
</dbReference>
<organism evidence="10">
    <name type="scientific">Brugia pahangi</name>
    <name type="common">Filarial nematode worm</name>
    <dbReference type="NCBI Taxonomy" id="6280"/>
    <lineage>
        <taxon>Eukaryota</taxon>
        <taxon>Metazoa</taxon>
        <taxon>Ecdysozoa</taxon>
        <taxon>Nematoda</taxon>
        <taxon>Chromadorea</taxon>
        <taxon>Rhabditida</taxon>
        <taxon>Spirurina</taxon>
        <taxon>Spiruromorpha</taxon>
        <taxon>Filarioidea</taxon>
        <taxon>Onchocercidae</taxon>
        <taxon>Brugia</taxon>
    </lineage>
</organism>
<feature type="compositionally biased region" description="Acidic residues" evidence="6">
    <location>
        <begin position="352"/>
        <end position="363"/>
    </location>
</feature>
<evidence type="ECO:0000313" key="9">
    <source>
        <dbReference type="Proteomes" id="UP000278627"/>
    </source>
</evidence>
<keyword evidence="9" id="KW-1185">Reference proteome</keyword>
<keyword evidence="3 4" id="KW-0440">LIM domain</keyword>
<dbReference type="Proteomes" id="UP000278627">
    <property type="component" value="Unassembled WGS sequence"/>
</dbReference>
<evidence type="ECO:0000256" key="5">
    <source>
        <dbReference type="SAM" id="Coils"/>
    </source>
</evidence>
<evidence type="ECO:0000256" key="4">
    <source>
        <dbReference type="PROSITE-ProRule" id="PRU00125"/>
    </source>
</evidence>
<evidence type="ECO:0000313" key="10">
    <source>
        <dbReference type="WBParaSite" id="BPAG_0000043601-mRNA-1"/>
    </source>
</evidence>
<dbReference type="PROSITE" id="PS50023">
    <property type="entry name" value="LIM_DOMAIN_2"/>
    <property type="match status" value="2"/>
</dbReference>
<keyword evidence="2 4" id="KW-0862">Zinc</keyword>
<evidence type="ECO:0000313" key="8">
    <source>
        <dbReference type="EMBL" id="VDN81623.1"/>
    </source>
</evidence>
<evidence type="ECO:0000256" key="6">
    <source>
        <dbReference type="SAM" id="MobiDB-lite"/>
    </source>
</evidence>
<keyword evidence="1 4" id="KW-0479">Metal-binding</keyword>
<dbReference type="EMBL" id="UZAD01000019">
    <property type="protein sequence ID" value="VDN81623.1"/>
    <property type="molecule type" value="Genomic_DNA"/>
</dbReference>
<feature type="coiled-coil region" evidence="5">
    <location>
        <begin position="696"/>
        <end position="749"/>
    </location>
</feature>
<keyword evidence="5" id="KW-0175">Coiled coil</keyword>
<reference evidence="10" key="1">
    <citation type="submission" date="2017-02" db="UniProtKB">
        <authorList>
            <consortium name="WormBaseParasite"/>
        </authorList>
    </citation>
    <scope>IDENTIFICATION</scope>
</reference>